<sequence>MAKHSLRVADRVGLPHKKERNQMLLEYREMATGRPSMPLDDSLWREDRGAMSTAANMLRTFLWRAMAVGARPGSGDHISTGHRFWLFYHFVMMALSRIRVLCQLLALLGSRERSFVPRSKNFNR</sequence>
<proteinExistence type="predicted"/>
<accession>A0AAV3ZVZ6</accession>
<organism evidence="1 2">
    <name type="scientific">Plakobranchus ocellatus</name>
    <dbReference type="NCBI Taxonomy" id="259542"/>
    <lineage>
        <taxon>Eukaryota</taxon>
        <taxon>Metazoa</taxon>
        <taxon>Spiralia</taxon>
        <taxon>Lophotrochozoa</taxon>
        <taxon>Mollusca</taxon>
        <taxon>Gastropoda</taxon>
        <taxon>Heterobranchia</taxon>
        <taxon>Euthyneura</taxon>
        <taxon>Panpulmonata</taxon>
        <taxon>Sacoglossa</taxon>
        <taxon>Placobranchoidea</taxon>
        <taxon>Plakobranchidae</taxon>
        <taxon>Plakobranchus</taxon>
    </lineage>
</organism>
<name>A0AAV3ZVZ6_9GAST</name>
<evidence type="ECO:0000313" key="2">
    <source>
        <dbReference type="Proteomes" id="UP000735302"/>
    </source>
</evidence>
<dbReference type="AlphaFoldDB" id="A0AAV3ZVZ6"/>
<reference evidence="1 2" key="1">
    <citation type="journal article" date="2021" name="Elife">
        <title>Chloroplast acquisition without the gene transfer in kleptoplastic sea slugs, Plakobranchus ocellatus.</title>
        <authorList>
            <person name="Maeda T."/>
            <person name="Takahashi S."/>
            <person name="Yoshida T."/>
            <person name="Shimamura S."/>
            <person name="Takaki Y."/>
            <person name="Nagai Y."/>
            <person name="Toyoda A."/>
            <person name="Suzuki Y."/>
            <person name="Arimoto A."/>
            <person name="Ishii H."/>
            <person name="Satoh N."/>
            <person name="Nishiyama T."/>
            <person name="Hasebe M."/>
            <person name="Maruyama T."/>
            <person name="Minagawa J."/>
            <person name="Obokata J."/>
            <person name="Shigenobu S."/>
        </authorList>
    </citation>
    <scope>NUCLEOTIDE SEQUENCE [LARGE SCALE GENOMIC DNA]</scope>
</reference>
<keyword evidence="2" id="KW-1185">Reference proteome</keyword>
<protein>
    <submittedName>
        <fullName evidence="1">Uncharacterized protein</fullName>
    </submittedName>
</protein>
<dbReference type="EMBL" id="BLXT01002867">
    <property type="protein sequence ID" value="GFN98831.1"/>
    <property type="molecule type" value="Genomic_DNA"/>
</dbReference>
<dbReference type="Proteomes" id="UP000735302">
    <property type="component" value="Unassembled WGS sequence"/>
</dbReference>
<gene>
    <name evidence="1" type="ORF">PoB_002533700</name>
</gene>
<comment type="caution">
    <text evidence="1">The sequence shown here is derived from an EMBL/GenBank/DDBJ whole genome shotgun (WGS) entry which is preliminary data.</text>
</comment>
<evidence type="ECO:0000313" key="1">
    <source>
        <dbReference type="EMBL" id="GFN98831.1"/>
    </source>
</evidence>